<dbReference type="Ensembl" id="ENSSRHT00000019360.1">
    <property type="protein sequence ID" value="ENSSRHP00000018768.1"/>
    <property type="gene ID" value="ENSSRHG00000010166.1"/>
</dbReference>
<sequence length="884" mass="98300">TFEAIKGKSSKVSSIAIQTVAEISVQTEHSGTIRRSPVRAQVDTKVDLHREGQTESDSDITSDRDKRRPAPAEISVSTHLTAGDVGASLVTKSPKVLCSPVSPVSPGKSSQKMLTADSSRHLSSPRSLRASQRSLSDLKSLSPTTEDRMTYQYTDTYSSKGSQSGTPVGTQKKVKRTLPHPPPEEDTLIGLSGYTTASARRRMCRNTTMARAKILQDIDKELDLVERESSKLRKIQAELDEEEKEIDAKLRYLEMGINRRKEALLKEREKRERAYLQGVAEERDYMSDSEVSNIREARGNGHGLERPRTAPQSEFNQFIPPQTESESQYAQLTSPYSHYQYASQTSQYPQQTLYQQQSLYHQQVSPYQSIYSSVPSLNQQSQQTGYDHSSLLLMQQKPRQTTLSDLEPKITTNYEVVRNQPLLIVPTSTESAYGVSHLGGKYSSLDLRMGLEERASMASSPMSSISAESFYADLDHHNARNYVLIDDIGELTKSSTGLGSSFSIADKDISKADRLLRTADVHRTADVADFLGPLQAASRLHSYGKADEDSMEEPYELKMLKQQIKQEFRRGTDSLEQLTGLPHYLHSDTSFRHFPKAEKYSIGRLTLEKQAAKQLPASVLYQKQLKNKKALIDPKITKFSPIQESRDHELDYSSFLASASSVGGLSARARLLQDEITFGLRKNLAEQQKYLGSALGANLAQSLNFGQSLNLGPTIRSSLHDDGTYPSGTRSRPSSRPSSVYGLDLSIKRDLSNSSLRLKTEGEGIDSQFVSRAKPTSLPISQSRGRIPIVAQNSEEESPLSPVGQPMGMARASAGPLPPISADSRDQFGSSHSLPEVQQHMREESRTSGYERNIAFINDDLQGAMLSHLHDFILNLNFHLHMYT</sequence>
<feature type="region of interest" description="Disordered" evidence="2">
    <location>
        <begin position="717"/>
        <end position="741"/>
    </location>
</feature>
<feature type="compositionally biased region" description="Low complexity" evidence="2">
    <location>
        <begin position="121"/>
        <end position="131"/>
    </location>
</feature>
<evidence type="ECO:0000256" key="2">
    <source>
        <dbReference type="SAM" id="MobiDB-lite"/>
    </source>
</evidence>
<feature type="compositionally biased region" description="Basic and acidic residues" evidence="2">
    <location>
        <begin position="42"/>
        <end position="53"/>
    </location>
</feature>
<dbReference type="PANTHER" id="PTHR14113:SF6">
    <property type="entry name" value="PROTEIN PICCOLO"/>
    <property type="match status" value="1"/>
</dbReference>
<dbReference type="GO" id="GO:1904071">
    <property type="term" value="P:presynaptic active zone assembly"/>
    <property type="evidence" value="ECO:0007669"/>
    <property type="project" value="TreeGrafter"/>
</dbReference>
<feature type="compositionally biased region" description="Low complexity" evidence="2">
    <location>
        <begin position="726"/>
        <end position="739"/>
    </location>
</feature>
<name>A0A673GY32_9TELE</name>
<dbReference type="GO" id="GO:0098982">
    <property type="term" value="C:GABA-ergic synapse"/>
    <property type="evidence" value="ECO:0007669"/>
    <property type="project" value="TreeGrafter"/>
</dbReference>
<dbReference type="PANTHER" id="PTHR14113">
    <property type="entry name" value="PICCOLO/BASSOON"/>
    <property type="match status" value="1"/>
</dbReference>
<dbReference type="GO" id="GO:0098882">
    <property type="term" value="F:structural constituent of presynaptic active zone"/>
    <property type="evidence" value="ECO:0007669"/>
    <property type="project" value="TreeGrafter"/>
</dbReference>
<reference evidence="3" key="2">
    <citation type="submission" date="2025-09" db="UniProtKB">
        <authorList>
            <consortium name="Ensembl"/>
        </authorList>
    </citation>
    <scope>IDENTIFICATION</scope>
</reference>
<keyword evidence="1" id="KW-0175">Coiled coil</keyword>
<feature type="coiled-coil region" evidence="1">
    <location>
        <begin position="215"/>
        <end position="252"/>
    </location>
</feature>
<feature type="compositionally biased region" description="Polar residues" evidence="2">
    <location>
        <begin position="107"/>
        <end position="117"/>
    </location>
</feature>
<feature type="region of interest" description="Disordered" evidence="2">
    <location>
        <begin position="26"/>
        <end position="74"/>
    </location>
</feature>
<feature type="compositionally biased region" description="Polar residues" evidence="2">
    <location>
        <begin position="132"/>
        <end position="144"/>
    </location>
</feature>
<evidence type="ECO:0000313" key="3">
    <source>
        <dbReference type="Ensembl" id="ENSSRHP00000018768.1"/>
    </source>
</evidence>
<accession>A0A673GY32</accession>
<reference evidence="3" key="1">
    <citation type="submission" date="2025-08" db="UniProtKB">
        <authorList>
            <consortium name="Ensembl"/>
        </authorList>
    </citation>
    <scope>IDENTIFICATION</scope>
</reference>
<evidence type="ECO:0000256" key="1">
    <source>
        <dbReference type="SAM" id="Coils"/>
    </source>
</evidence>
<proteinExistence type="predicted"/>
<dbReference type="GO" id="GO:0098978">
    <property type="term" value="C:glutamatergic synapse"/>
    <property type="evidence" value="ECO:0007669"/>
    <property type="project" value="TreeGrafter"/>
</dbReference>
<dbReference type="GO" id="GO:0048788">
    <property type="term" value="C:cytoskeleton of presynaptic active zone"/>
    <property type="evidence" value="ECO:0007669"/>
    <property type="project" value="TreeGrafter"/>
</dbReference>
<dbReference type="GO" id="GO:0035418">
    <property type="term" value="P:protein localization to synapse"/>
    <property type="evidence" value="ECO:0007669"/>
    <property type="project" value="TreeGrafter"/>
</dbReference>
<dbReference type="GO" id="GO:0030424">
    <property type="term" value="C:axon"/>
    <property type="evidence" value="ECO:0007669"/>
    <property type="project" value="TreeGrafter"/>
</dbReference>
<protein>
    <submittedName>
        <fullName evidence="3">Piccolo presynaptic cytomatrix protein b</fullName>
    </submittedName>
</protein>
<keyword evidence="4" id="KW-1185">Reference proteome</keyword>
<feature type="compositionally biased region" description="Basic and acidic residues" evidence="2">
    <location>
        <begin position="61"/>
        <end position="70"/>
    </location>
</feature>
<feature type="region of interest" description="Disordered" evidence="2">
    <location>
        <begin position="96"/>
        <end position="186"/>
    </location>
</feature>
<dbReference type="AlphaFoldDB" id="A0A673GY32"/>
<organism evidence="3 4">
    <name type="scientific">Sinocyclocheilus rhinocerous</name>
    <dbReference type="NCBI Taxonomy" id="307959"/>
    <lineage>
        <taxon>Eukaryota</taxon>
        <taxon>Metazoa</taxon>
        <taxon>Chordata</taxon>
        <taxon>Craniata</taxon>
        <taxon>Vertebrata</taxon>
        <taxon>Euteleostomi</taxon>
        <taxon>Actinopterygii</taxon>
        <taxon>Neopterygii</taxon>
        <taxon>Teleostei</taxon>
        <taxon>Ostariophysi</taxon>
        <taxon>Cypriniformes</taxon>
        <taxon>Cyprinidae</taxon>
        <taxon>Cyprininae</taxon>
        <taxon>Sinocyclocheilus</taxon>
    </lineage>
</organism>
<dbReference type="Proteomes" id="UP000472270">
    <property type="component" value="Unassembled WGS sequence"/>
</dbReference>
<feature type="compositionally biased region" description="Polar residues" evidence="2">
    <location>
        <begin position="151"/>
        <end position="169"/>
    </location>
</feature>
<evidence type="ECO:0000313" key="4">
    <source>
        <dbReference type="Proteomes" id="UP000472270"/>
    </source>
</evidence>
<dbReference type="InterPro" id="IPR052098">
    <property type="entry name" value="Presynaptic_Scaffold_Bsn/Pclo"/>
</dbReference>